<dbReference type="InterPro" id="IPR006015">
    <property type="entry name" value="Universal_stress_UspA"/>
</dbReference>
<feature type="domain" description="UspA" evidence="2">
    <location>
        <begin position="150"/>
        <end position="270"/>
    </location>
</feature>
<name>A0A0M4RQS8_9MICC</name>
<dbReference type="OrthoDB" id="5242641at2"/>
<evidence type="ECO:0000313" key="3">
    <source>
        <dbReference type="EMBL" id="ALE93076.1"/>
    </source>
</evidence>
<dbReference type="Pfam" id="PF00582">
    <property type="entry name" value="Usp"/>
    <property type="match status" value="2"/>
</dbReference>
<dbReference type="KEGG" id="aaq:AOC05_13390"/>
<dbReference type="Proteomes" id="UP000062833">
    <property type="component" value="Chromosome"/>
</dbReference>
<dbReference type="Gene3D" id="3.40.50.620">
    <property type="entry name" value="HUPs"/>
    <property type="match status" value="2"/>
</dbReference>
<evidence type="ECO:0000259" key="2">
    <source>
        <dbReference type="Pfam" id="PF00582"/>
    </source>
</evidence>
<protein>
    <submittedName>
        <fullName evidence="3">Universal stress protein UspA</fullName>
    </submittedName>
</protein>
<dbReference type="InterPro" id="IPR006016">
    <property type="entry name" value="UspA"/>
</dbReference>
<sequence>MKYVVGYRPDERGADAIALAVVIAKTQGAELHLVNVVHGSRGDGSKAADPDLSGTALSLVPDEVTATFSTRSHESYVHGLIEVAKEDNAALIVVGAASNGIFKRFTVGSVANGLLHASPVPVALAPRGYNRKDPLSRLTVMTGMREGWQAVLDVGTTAAVRRHVPLRLVSVVEIDQLEQRDFDLDNALSPARQHVRTVLAQAAAKLPKDKVTVTLAHGKNIEQAIDGIGWKSGEIVIVGSSRLAENSKIFLGSTANKILRSLPVPMVVVPRDFQEQGI</sequence>
<dbReference type="RefSeq" id="WP_062007660.1">
    <property type="nucleotide sequence ID" value="NZ_CP012677.1"/>
</dbReference>
<accession>A0A0M4RQS8</accession>
<keyword evidence="4" id="KW-1185">Reference proteome</keyword>
<evidence type="ECO:0000313" key="4">
    <source>
        <dbReference type="Proteomes" id="UP000062833"/>
    </source>
</evidence>
<dbReference type="PANTHER" id="PTHR46268">
    <property type="entry name" value="STRESS RESPONSE PROTEIN NHAX"/>
    <property type="match status" value="1"/>
</dbReference>
<dbReference type="CDD" id="cd00293">
    <property type="entry name" value="USP-like"/>
    <property type="match status" value="2"/>
</dbReference>
<gene>
    <name evidence="3" type="ORF">AOC05_13390</name>
</gene>
<proteinExistence type="inferred from homology"/>
<dbReference type="InterPro" id="IPR014729">
    <property type="entry name" value="Rossmann-like_a/b/a_fold"/>
</dbReference>
<dbReference type="SUPFAM" id="SSF52402">
    <property type="entry name" value="Adenine nucleotide alpha hydrolases-like"/>
    <property type="match status" value="2"/>
</dbReference>
<organism evidence="3 4">
    <name type="scientific">Arthrobacter alpinus</name>
    <dbReference type="NCBI Taxonomy" id="656366"/>
    <lineage>
        <taxon>Bacteria</taxon>
        <taxon>Bacillati</taxon>
        <taxon>Actinomycetota</taxon>
        <taxon>Actinomycetes</taxon>
        <taxon>Micrococcales</taxon>
        <taxon>Micrococcaceae</taxon>
        <taxon>Arthrobacter</taxon>
    </lineage>
</organism>
<dbReference type="PANTHER" id="PTHR46268:SF6">
    <property type="entry name" value="UNIVERSAL STRESS PROTEIN UP12"/>
    <property type="match status" value="1"/>
</dbReference>
<dbReference type="PRINTS" id="PR01438">
    <property type="entry name" value="UNVRSLSTRESS"/>
</dbReference>
<dbReference type="PATRIC" id="fig|656366.3.peg.2887"/>
<dbReference type="AlphaFoldDB" id="A0A0M4RQS8"/>
<evidence type="ECO:0000256" key="1">
    <source>
        <dbReference type="ARBA" id="ARBA00008791"/>
    </source>
</evidence>
<feature type="domain" description="UspA" evidence="2">
    <location>
        <begin position="4"/>
        <end position="125"/>
    </location>
</feature>
<reference evidence="4" key="1">
    <citation type="submission" date="2015-09" db="EMBL/GenBank/DDBJ databases">
        <title>Complete genome of Arthrobacter alpinus strain R3.8.</title>
        <authorList>
            <person name="See-Too W.S."/>
            <person name="Chan K.G."/>
        </authorList>
    </citation>
    <scope>NUCLEOTIDE SEQUENCE [LARGE SCALE GENOMIC DNA]</scope>
    <source>
        <strain evidence="4">R3.8</strain>
    </source>
</reference>
<dbReference type="EMBL" id="CP012677">
    <property type="protein sequence ID" value="ALE93076.1"/>
    <property type="molecule type" value="Genomic_DNA"/>
</dbReference>
<comment type="similarity">
    <text evidence="1">Belongs to the universal stress protein A family.</text>
</comment>